<evidence type="ECO:0000259" key="4">
    <source>
        <dbReference type="PROSITE" id="PS50055"/>
    </source>
</evidence>
<dbReference type="PROSITE" id="PS51180">
    <property type="entry name" value="BRO1"/>
    <property type="match status" value="1"/>
</dbReference>
<feature type="compositionally biased region" description="Basic and acidic residues" evidence="3">
    <location>
        <begin position="1526"/>
        <end position="1535"/>
    </location>
</feature>
<feature type="region of interest" description="Disordered" evidence="3">
    <location>
        <begin position="684"/>
        <end position="710"/>
    </location>
</feature>
<sequence length="2032" mass="229700">MEALPFLPFVQIPPKLTETNVTPSLSGAIRVAIAQTGRNPDEHLGGLREFETLRNAMIVAIGDSAIHKSFLAGPRLGLSIFSDDSFSLLNLKPALSYYDVYGDALRQYAVQATSIFKRFNGIYIEGNSWQTANQKRNTVKSDTMAFEMASALWNHSHYLTIHALHELSLENDENIKQAATNFQQAAGCLTYILGKCHDLPGKDLSPANIKLGSVLLNKQPFIVLLMLQQAHEVIVIKALRDSKLQKTAAKLAWTCADYCEQLEALLPEEAGYKSSEIKFLKTWIVFKMEFFQAITHFCQGMDAEERKEYGQAVTYFRQARQCLGNSQKQAAKLDSDNDLAAALGYADDVINGKCTSAENDNEFIYHMAVKESLPPPGTISKPIVNAVPWEPDDREYFGDVISEDIFISNSNYSDRLDQLWRDISKEIDDKNNELKSCKEALVIAGIDLESEKTDRSVLPESLIQAAAQAEKMRNNCSKLTTCLKSISKYESQVDEKINAAEKKFVADEEMLKNCPPGDSRAKFDKDPAWLALHARIMKIKKAADQSKGPTLTCKDAASLMAEKLEMLGKGLEAVREELPAVVISDDDAEAIGMVSMLLSKIREMENQREEQKKLLKDELDADNITEIYRRKRDSTQLYDEKCSQLINAIINYDKIYEKLIGGQKLLEKILGELAKLDSPLESAATQRSQALQKLTAPKRPEKPKPVGNATANLPKEMLEELKALGLEDDQEFIEFLKSSGEMKNAASPSQPPANIPKLPGISPKKVANAMRGGAPSARNYEPPNYQTPIRPVKAAPPQFNRPLPADTRNVQSYNGGPSVSATSDLPPKMNFDSTVRPTKTNETYNFPASTQQAPTMNSPNASSEAATEQFKNGKTEIIPDQGTNINEVGPSNTDQVQSQVDISKFNQQQHLQQQRMFNFQQQELQKQQWMMQQQFQAQMQQQQQQIEMKRREHEAKLAHERRTMMEQMKQMEQERSKLEDERLKFEKERKNHQDHEKPRVQYVAPMPQMPPSSSFQSQPTGEQWLLQYRSQHQQQSTGAPGRNPTQNFAQANVQGPMHYPVAPAGPKFVPVSRQSLTSSPASTPAPATKIKQPYRMPIMANLPHPIMPQMSQQPVPRPTNPVQSSQSNHSVIRQPNQPPLLRPTITSKPINSIVPVPQTNSIATSEMKSTQANRTESNFDLLSNLSEFTPSPTEKPTKIQNAQTVPVSTSFETTNLLNKISTLSASRITPRLAKVPDHAIHLITNTTYPPDQFRIMNKTIAAARCSTQHNRQQQLVPYDENRVILRGPGNDYINASRVSTMCTSIPFAIVSETPLPPSQDDLWRMAWQENIEILVMIASPEEATDDSIMSWHPRGSNRQFPRAGIIVESRVTEKSDFVSVYNVTLSKQNIKRTISVYEITQWAAQLTPNIEALGAVTAKIATRFINQRSKDIPITFMRMVCTRARHRKEAQQNINQVKRFLGEEPQEELDERDEDSHSRADSPSPERDSKDPDWNPYGGITKRRPERKRKPAAKKSPAKKSKKPRKTENTDEYKAPSKRRKKTFPPQDNEDVESTHTTRATSKSMKLSDIPLSNETIQPPAQEPSALDRKFKAKSSISFADAINTTEKTPSVLESSAKERKAKKKQKKTKSSRAREKAEADKKQLSKKKKRGVEFQKTKIVCHYCSESLYEHEDERRNAEHPEDVTVLVETHLANRHNPFPRSFGRKAIFTCSSCKEKFETADEAATHNLYHRKTSLLELKTKYNLCESDLDNYPKLFTPEDYLYRLTGEGDEMAEGVLHKIERFLIPNNSKRSTPKWPEYKVFDGIRYYEKSVLDSAFFLRADFDPALLSIQTHEETNEDGVTEVYYNQGDFQLYVQDFIYPPAQIILTFDDESLEATMDSKRWIESCKTEVEDEDYDVPNAMSGVIFDTDTDTDDDDDDEIPLHLHPEIALSVAGPSTSFENAHDVSMSSNDTMESTDIMRDLEEIEQEEKTGTAYLSEEEQDEVVSDGDSDDVIFNGSYMQDFGFDLNPQNNNIQPLKYRPDRRKRTKQ</sequence>
<dbReference type="SMART" id="SM01041">
    <property type="entry name" value="BRO1"/>
    <property type="match status" value="1"/>
</dbReference>
<feature type="compositionally biased region" description="Basic and acidic residues" evidence="3">
    <location>
        <begin position="1633"/>
        <end position="1644"/>
    </location>
</feature>
<feature type="region of interest" description="Disordered" evidence="3">
    <location>
        <begin position="1971"/>
        <end position="2032"/>
    </location>
</feature>
<reference evidence="6 7" key="1">
    <citation type="submission" date="2021-04" db="EMBL/GenBank/DDBJ databases">
        <authorList>
            <person name="Bliznina A."/>
        </authorList>
    </citation>
    <scope>NUCLEOTIDE SEQUENCE [LARGE SCALE GENOMIC DNA]</scope>
</reference>
<dbReference type="SUPFAM" id="SSF52799">
    <property type="entry name" value="(Phosphotyrosine protein) phosphatases II"/>
    <property type="match status" value="1"/>
</dbReference>
<dbReference type="PANTHER" id="PTHR23030">
    <property type="entry name" value="PCD6 INTERACTING PROTEIN-RELATED"/>
    <property type="match status" value="1"/>
</dbReference>
<dbReference type="InterPro" id="IPR000242">
    <property type="entry name" value="PTP_cat"/>
</dbReference>
<keyword evidence="7" id="KW-1185">Reference proteome</keyword>
<dbReference type="Gene3D" id="3.90.190.10">
    <property type="entry name" value="Protein tyrosine phosphatase superfamily"/>
    <property type="match status" value="1"/>
</dbReference>
<proteinExistence type="inferred from homology"/>
<dbReference type="InterPro" id="IPR029021">
    <property type="entry name" value="Prot-tyrosine_phosphatase-like"/>
</dbReference>
<keyword evidence="2" id="KW-0175">Coiled coil</keyword>
<dbReference type="Pfam" id="PF00102">
    <property type="entry name" value="Y_phosphatase"/>
    <property type="match status" value="1"/>
</dbReference>
<evidence type="ECO:0000256" key="3">
    <source>
        <dbReference type="SAM" id="MobiDB-lite"/>
    </source>
</evidence>
<feature type="region of interest" description="Disordered" evidence="3">
    <location>
        <begin position="1609"/>
        <end position="1650"/>
    </location>
</feature>
<dbReference type="EMBL" id="OU015569">
    <property type="protein sequence ID" value="CAG5095911.1"/>
    <property type="molecule type" value="Genomic_DNA"/>
</dbReference>
<accession>A0ABN7SIJ2</accession>
<feature type="compositionally biased region" description="Polar residues" evidence="3">
    <location>
        <begin position="1028"/>
        <end position="1049"/>
    </location>
</feature>
<gene>
    <name evidence="6" type="ORF">OKIOD_LOCUS5954</name>
</gene>
<evidence type="ECO:0000256" key="1">
    <source>
        <dbReference type="ARBA" id="ARBA00009580"/>
    </source>
</evidence>
<feature type="region of interest" description="Disordered" evidence="3">
    <location>
        <begin position="986"/>
        <end position="1049"/>
    </location>
</feature>
<evidence type="ECO:0000256" key="2">
    <source>
        <dbReference type="SAM" id="Coils"/>
    </source>
</evidence>
<feature type="compositionally biased region" description="Acidic residues" evidence="3">
    <location>
        <begin position="1980"/>
        <end position="1995"/>
    </location>
</feature>
<feature type="compositionally biased region" description="Basic residues" evidence="3">
    <location>
        <begin position="1620"/>
        <end position="1632"/>
    </location>
</feature>
<evidence type="ECO:0000259" key="5">
    <source>
        <dbReference type="PROSITE" id="PS51180"/>
    </source>
</evidence>
<name>A0ABN7SIJ2_OIKDI</name>
<organism evidence="6 7">
    <name type="scientific">Oikopleura dioica</name>
    <name type="common">Tunicate</name>
    <dbReference type="NCBI Taxonomy" id="34765"/>
    <lineage>
        <taxon>Eukaryota</taxon>
        <taxon>Metazoa</taxon>
        <taxon>Chordata</taxon>
        <taxon>Tunicata</taxon>
        <taxon>Appendicularia</taxon>
        <taxon>Copelata</taxon>
        <taxon>Oikopleuridae</taxon>
        <taxon>Oikopleura</taxon>
    </lineage>
</organism>
<feature type="domain" description="Tyrosine-protein phosphatase" evidence="4">
    <location>
        <begin position="1270"/>
        <end position="1437"/>
    </location>
</feature>
<dbReference type="InterPro" id="IPR038499">
    <property type="entry name" value="BRO1_sf"/>
</dbReference>
<feature type="coiled-coil region" evidence="2">
    <location>
        <begin position="594"/>
        <end position="621"/>
    </location>
</feature>
<dbReference type="Proteomes" id="UP001158576">
    <property type="component" value="Chromosome XSR"/>
</dbReference>
<dbReference type="InterPro" id="IPR004328">
    <property type="entry name" value="BRO1_dom"/>
</dbReference>
<feature type="domain" description="BRO1" evidence="5">
    <location>
        <begin position="8"/>
        <end position="434"/>
    </location>
</feature>
<evidence type="ECO:0000313" key="7">
    <source>
        <dbReference type="Proteomes" id="UP001158576"/>
    </source>
</evidence>
<dbReference type="Pfam" id="PF03097">
    <property type="entry name" value="BRO1"/>
    <property type="match status" value="1"/>
</dbReference>
<feature type="compositionally biased region" description="Polar residues" evidence="3">
    <location>
        <begin position="1111"/>
        <end position="1135"/>
    </location>
</feature>
<dbReference type="Gene3D" id="1.25.40.280">
    <property type="entry name" value="alix/aip1 like domains"/>
    <property type="match status" value="1"/>
</dbReference>
<feature type="compositionally biased region" description="Basic and acidic residues" evidence="3">
    <location>
        <begin position="986"/>
        <end position="999"/>
    </location>
</feature>
<protein>
    <submittedName>
        <fullName evidence="6">Oidioi.mRNA.OKI2018_I69.XSR.g14396.t1.cds</fullName>
    </submittedName>
</protein>
<feature type="compositionally biased region" description="Basic residues" evidence="3">
    <location>
        <begin position="1501"/>
        <end position="1525"/>
    </location>
</feature>
<dbReference type="SMART" id="SM00194">
    <property type="entry name" value="PTPc"/>
    <property type="match status" value="1"/>
</dbReference>
<dbReference type="PROSITE" id="PS50055">
    <property type="entry name" value="TYR_PHOSPHATASE_PTP"/>
    <property type="match status" value="1"/>
</dbReference>
<feature type="compositionally biased region" description="Basic and acidic residues" evidence="3">
    <location>
        <begin position="1474"/>
        <end position="1493"/>
    </location>
</feature>
<dbReference type="PANTHER" id="PTHR23030:SF30">
    <property type="entry name" value="TYROSINE-PROTEIN PHOSPHATASE NON-RECEPTOR TYPE 23"/>
    <property type="match status" value="1"/>
</dbReference>
<comment type="similarity">
    <text evidence="1">Belongs to the protein-tyrosine phosphatase family.</text>
</comment>
<feature type="region of interest" description="Disordered" evidence="3">
    <location>
        <begin position="1111"/>
        <end position="1139"/>
    </location>
</feature>
<evidence type="ECO:0000313" key="6">
    <source>
        <dbReference type="EMBL" id="CAG5095911.1"/>
    </source>
</evidence>
<feature type="compositionally biased region" description="Polar residues" evidence="3">
    <location>
        <begin position="1555"/>
        <end position="1579"/>
    </location>
</feature>
<dbReference type="InterPro" id="IPR013087">
    <property type="entry name" value="Znf_C2H2_type"/>
</dbReference>
<feature type="compositionally biased region" description="Acidic residues" evidence="3">
    <location>
        <begin position="1464"/>
        <end position="1473"/>
    </location>
</feature>
<feature type="region of interest" description="Disordered" evidence="3">
    <location>
        <begin position="1452"/>
        <end position="1591"/>
    </location>
</feature>
<dbReference type="PROSITE" id="PS00028">
    <property type="entry name" value="ZINC_FINGER_C2H2_1"/>
    <property type="match status" value="1"/>
</dbReference>